<dbReference type="InterPro" id="IPR007627">
    <property type="entry name" value="RNA_pol_sigma70_r2"/>
</dbReference>
<dbReference type="GO" id="GO:0003677">
    <property type="term" value="F:DNA binding"/>
    <property type="evidence" value="ECO:0007669"/>
    <property type="project" value="InterPro"/>
</dbReference>
<dbReference type="SUPFAM" id="SSF88946">
    <property type="entry name" value="Sigma2 domain of RNA polymerase sigma factors"/>
    <property type="match status" value="1"/>
</dbReference>
<dbReference type="InterPro" id="IPR039425">
    <property type="entry name" value="RNA_pol_sigma-70-like"/>
</dbReference>
<dbReference type="RefSeq" id="WP_070905778.1">
    <property type="nucleotide sequence ID" value="NZ_MIKE01000011.1"/>
</dbReference>
<dbReference type="EMBL" id="MIKE01000011">
    <property type="protein sequence ID" value="OHT45939.1"/>
    <property type="molecule type" value="Genomic_DNA"/>
</dbReference>
<feature type="domain" description="RNA polymerase sigma factor 70 region 4 type 2" evidence="6">
    <location>
        <begin position="104"/>
        <end position="155"/>
    </location>
</feature>
<dbReference type="InterPro" id="IPR036388">
    <property type="entry name" value="WH-like_DNA-bd_sf"/>
</dbReference>
<comment type="caution">
    <text evidence="7">The sequence shown here is derived from an EMBL/GenBank/DDBJ whole genome shotgun (WGS) entry which is preliminary data.</text>
</comment>
<evidence type="ECO:0000313" key="8">
    <source>
        <dbReference type="EMBL" id="OXB21898.1"/>
    </source>
</evidence>
<evidence type="ECO:0000259" key="5">
    <source>
        <dbReference type="Pfam" id="PF04542"/>
    </source>
</evidence>
<name>A0A1S1J8W1_9FLAO</name>
<dbReference type="GO" id="GO:0006352">
    <property type="term" value="P:DNA-templated transcription initiation"/>
    <property type="evidence" value="ECO:0007669"/>
    <property type="project" value="InterPro"/>
</dbReference>
<feature type="domain" description="RNA polymerase sigma-70 region 2" evidence="5">
    <location>
        <begin position="10"/>
        <end position="77"/>
    </location>
</feature>
<evidence type="ECO:0000313" key="9">
    <source>
        <dbReference type="Proteomes" id="UP000180252"/>
    </source>
</evidence>
<comment type="similarity">
    <text evidence="1">Belongs to the sigma-70 factor family. ECF subfamily.</text>
</comment>
<evidence type="ECO:0000256" key="1">
    <source>
        <dbReference type="ARBA" id="ARBA00010641"/>
    </source>
</evidence>
<dbReference type="Proteomes" id="UP000198319">
    <property type="component" value="Unassembled WGS sequence"/>
</dbReference>
<evidence type="ECO:0000256" key="3">
    <source>
        <dbReference type="ARBA" id="ARBA00023082"/>
    </source>
</evidence>
<dbReference type="InterPro" id="IPR013249">
    <property type="entry name" value="RNA_pol_sigma70_r4_t2"/>
</dbReference>
<dbReference type="PANTHER" id="PTHR43133:SF45">
    <property type="entry name" value="RNA POLYMERASE ECF-TYPE SIGMA FACTOR"/>
    <property type="match status" value="1"/>
</dbReference>
<dbReference type="Pfam" id="PF04542">
    <property type="entry name" value="Sigma70_r2"/>
    <property type="match status" value="1"/>
</dbReference>
<reference evidence="8 10" key="3">
    <citation type="submission" date="2016-11" db="EMBL/GenBank/DDBJ databases">
        <title>Whole genomes of Flavobacteriaceae.</title>
        <authorList>
            <person name="Stine C."/>
            <person name="Li C."/>
            <person name="Tadesse D."/>
        </authorList>
    </citation>
    <scope>NUCLEOTIDE SEQUENCE [LARGE SCALE GENOMIC DNA]</scope>
    <source>
        <strain evidence="8 10">ATCC BAA-2541</strain>
    </source>
</reference>
<proteinExistence type="inferred from homology"/>
<reference evidence="9" key="2">
    <citation type="submission" date="2016-09" db="EMBL/GenBank/DDBJ databases">
        <authorList>
            <person name="Chen S."/>
            <person name="Walker E."/>
        </authorList>
    </citation>
    <scope>NUCLEOTIDE SEQUENCE [LARGE SCALE GENOMIC DNA]</scope>
    <source>
        <strain evidence="9">MSU</strain>
    </source>
</reference>
<dbReference type="NCBIfam" id="TIGR02937">
    <property type="entry name" value="sigma70-ECF"/>
    <property type="match status" value="1"/>
</dbReference>
<dbReference type="Pfam" id="PF08281">
    <property type="entry name" value="Sigma70_r4_2"/>
    <property type="match status" value="1"/>
</dbReference>
<dbReference type="GO" id="GO:0016987">
    <property type="term" value="F:sigma factor activity"/>
    <property type="evidence" value="ECO:0007669"/>
    <property type="project" value="UniProtKB-KW"/>
</dbReference>
<evidence type="ECO:0000256" key="4">
    <source>
        <dbReference type="ARBA" id="ARBA00023163"/>
    </source>
</evidence>
<dbReference type="EMBL" id="MUHG01000002">
    <property type="protein sequence ID" value="OXB21898.1"/>
    <property type="molecule type" value="Genomic_DNA"/>
</dbReference>
<evidence type="ECO:0000313" key="7">
    <source>
        <dbReference type="EMBL" id="OHT45939.1"/>
    </source>
</evidence>
<dbReference type="Gene3D" id="1.10.1740.10">
    <property type="match status" value="1"/>
</dbReference>
<dbReference type="OrthoDB" id="9780326at2"/>
<organism evidence="7 9">
    <name type="scientific">Flavobacterium tructae</name>
    <dbReference type="NCBI Taxonomy" id="1114873"/>
    <lineage>
        <taxon>Bacteria</taxon>
        <taxon>Pseudomonadati</taxon>
        <taxon>Bacteroidota</taxon>
        <taxon>Flavobacteriia</taxon>
        <taxon>Flavobacteriales</taxon>
        <taxon>Flavobacteriaceae</taxon>
        <taxon>Flavobacterium</taxon>
    </lineage>
</organism>
<evidence type="ECO:0000313" key="10">
    <source>
        <dbReference type="Proteomes" id="UP000198319"/>
    </source>
</evidence>
<dbReference type="Gene3D" id="1.10.10.10">
    <property type="entry name" value="Winged helix-like DNA-binding domain superfamily/Winged helix DNA-binding domain"/>
    <property type="match status" value="1"/>
</dbReference>
<sequence>MNKKEQFNEIYNKHYNKVFRLCKGYFCGDIALASDAAQEVFIKVWEHLDTFRNESSISTWIYRITVNTCLLYLRKSSARKEVRTDILPKVASETYSDEKEEQLQQMYQCIQKLEETNKMIILMILDGIEYPEISEVIGITEETLRVRIHRIKKSLTQCVQNENI</sequence>
<keyword evidence="4" id="KW-0804">Transcription</keyword>
<keyword evidence="2" id="KW-0805">Transcription regulation</keyword>
<dbReference type="PANTHER" id="PTHR43133">
    <property type="entry name" value="RNA POLYMERASE ECF-TYPE SIGMA FACTO"/>
    <property type="match status" value="1"/>
</dbReference>
<keyword evidence="10" id="KW-1185">Reference proteome</keyword>
<dbReference type="InterPro" id="IPR014284">
    <property type="entry name" value="RNA_pol_sigma-70_dom"/>
</dbReference>
<protein>
    <submittedName>
        <fullName evidence="7">RNA polymerase subunit sigma</fullName>
    </submittedName>
</protein>
<dbReference type="STRING" id="1278819.BHE19_00035"/>
<evidence type="ECO:0000256" key="2">
    <source>
        <dbReference type="ARBA" id="ARBA00023015"/>
    </source>
</evidence>
<evidence type="ECO:0000259" key="6">
    <source>
        <dbReference type="Pfam" id="PF08281"/>
    </source>
</evidence>
<dbReference type="InterPro" id="IPR013325">
    <property type="entry name" value="RNA_pol_sigma_r2"/>
</dbReference>
<dbReference type="Proteomes" id="UP000180252">
    <property type="component" value="Unassembled WGS sequence"/>
</dbReference>
<keyword evidence="3" id="KW-0731">Sigma factor</keyword>
<reference evidence="7" key="1">
    <citation type="submission" date="2016-09" db="EMBL/GenBank/DDBJ databases">
        <authorList>
            <person name="Capua I."/>
            <person name="De Benedictis P."/>
            <person name="Joannis T."/>
            <person name="Lombin L.H."/>
            <person name="Cattoli G."/>
        </authorList>
    </citation>
    <scope>NUCLEOTIDE SEQUENCE [LARGE SCALE GENOMIC DNA]</scope>
    <source>
        <strain evidence="7">MSU</strain>
    </source>
</reference>
<accession>A0A1S1J8W1</accession>
<gene>
    <name evidence="8" type="ORF">B0A71_00060</name>
    <name evidence="7" type="ORF">BHE19_00035</name>
</gene>
<dbReference type="AlphaFoldDB" id="A0A1S1J8W1"/>
<dbReference type="SUPFAM" id="SSF88659">
    <property type="entry name" value="Sigma3 and sigma4 domains of RNA polymerase sigma factors"/>
    <property type="match status" value="1"/>
</dbReference>
<dbReference type="InterPro" id="IPR013324">
    <property type="entry name" value="RNA_pol_sigma_r3/r4-like"/>
</dbReference>